<dbReference type="RefSeq" id="WP_209749148.1">
    <property type="nucleotide sequence ID" value="NZ_JBHSMH010000023.1"/>
</dbReference>
<dbReference type="Proteomes" id="UP001596105">
    <property type="component" value="Unassembled WGS sequence"/>
</dbReference>
<sequence>MNIDFGSIASELVQNNIERIISVIYKKGSDQFNQLLIRSGAAYKKYLHESVKKYSRVKTILYRDSPVYLYDFYLDTNISINDHTYSASNMNGVLEHGHFINFIGSAGSGKSTLFKHLFLDTIKNTSYIPIMVELREINNRDQTLAECLFQSMCNLGFDLEYEYFSKSISSGRYVFLFDGFDEIDYQKRNEVSKQLLEMSDKFPDNYYLISARKNDQIFTGWNKFIDFEINPLEKIQALQLVSNLTYDPDIKDKFLAELEKKLFDEHTSFASNPLLLTIMLITYSQYAEIPDKIHLFYGQAFDALYSQHDATKSGYKRRMKTQLASDDFKSVVAAISISSYLDRVFSMTSDQLLSYLSQAKDLVDIDFNVDDFKADLVESVCLIMLDGLEYKYTHRSFQEYFAAKFIVSVNDEDQTDILRILSSKQISSFRVDNVLNLLFEMDKERFERNFIIPMIKEMISWLEDGATSQEEKYIRYIDSKFESFGISYIASGVEDEDEEDDEARRVVFMHRPSPANSYYEIVKFIFEKYIGIVQIGTELLPSYHQVDMIKKYGEEESDGMEFLVSTDRIRHDTELSKEFIGHASFILNRLNYVIALLPVLEQKHKDKKTIKELLFKIRSSN</sequence>
<proteinExistence type="predicted"/>
<dbReference type="EMBL" id="JBHSMH010000023">
    <property type="protein sequence ID" value="MFC5469015.1"/>
    <property type="molecule type" value="Genomic_DNA"/>
</dbReference>
<comment type="caution">
    <text evidence="2">The sequence shown here is derived from an EMBL/GenBank/DDBJ whole genome shotgun (WGS) entry which is preliminary data.</text>
</comment>
<organism evidence="2 3">
    <name type="scientific">Cohnella suwonensis</name>
    <dbReference type="NCBI Taxonomy" id="696072"/>
    <lineage>
        <taxon>Bacteria</taxon>
        <taxon>Bacillati</taxon>
        <taxon>Bacillota</taxon>
        <taxon>Bacilli</taxon>
        <taxon>Bacillales</taxon>
        <taxon>Paenibacillaceae</taxon>
        <taxon>Cohnella</taxon>
    </lineage>
</organism>
<gene>
    <name evidence="2" type="ORF">ACFPPD_09795</name>
</gene>
<accession>A0ABW0LUR0</accession>
<dbReference type="InterPro" id="IPR007111">
    <property type="entry name" value="NACHT_NTPase"/>
</dbReference>
<name>A0ABW0LUR0_9BACL</name>
<evidence type="ECO:0000313" key="3">
    <source>
        <dbReference type="Proteomes" id="UP001596105"/>
    </source>
</evidence>
<dbReference type="PANTHER" id="PTHR46312:SF2">
    <property type="entry name" value="NUCLEOTIDE-BINDING OLIGOMERIZATION DOMAIN-CONTAINING PROTEIN 2-LIKE"/>
    <property type="match status" value="1"/>
</dbReference>
<evidence type="ECO:0000313" key="2">
    <source>
        <dbReference type="EMBL" id="MFC5469015.1"/>
    </source>
</evidence>
<dbReference type="Pfam" id="PF05729">
    <property type="entry name" value="NACHT"/>
    <property type="match status" value="1"/>
</dbReference>
<dbReference type="InterPro" id="IPR027417">
    <property type="entry name" value="P-loop_NTPase"/>
</dbReference>
<dbReference type="PANTHER" id="PTHR46312">
    <property type="entry name" value="NACHT DOMAIN-CONTAINING PROTEIN"/>
    <property type="match status" value="1"/>
</dbReference>
<reference evidence="3" key="1">
    <citation type="journal article" date="2019" name="Int. J. Syst. Evol. Microbiol.">
        <title>The Global Catalogue of Microorganisms (GCM) 10K type strain sequencing project: providing services to taxonomists for standard genome sequencing and annotation.</title>
        <authorList>
            <consortium name="The Broad Institute Genomics Platform"/>
            <consortium name="The Broad Institute Genome Sequencing Center for Infectious Disease"/>
            <person name="Wu L."/>
            <person name="Ma J."/>
        </authorList>
    </citation>
    <scope>NUCLEOTIDE SEQUENCE [LARGE SCALE GENOMIC DNA]</scope>
    <source>
        <strain evidence="3">CCUG 57113</strain>
    </source>
</reference>
<protein>
    <submittedName>
        <fullName evidence="2">NACHT domain-containing protein</fullName>
    </submittedName>
</protein>
<dbReference type="Pfam" id="PF22713">
    <property type="entry name" value="SNaCT6"/>
    <property type="match status" value="1"/>
</dbReference>
<dbReference type="InterPro" id="IPR055052">
    <property type="entry name" value="SNaCT6"/>
</dbReference>
<evidence type="ECO:0000259" key="1">
    <source>
        <dbReference type="PROSITE" id="PS50837"/>
    </source>
</evidence>
<dbReference type="PROSITE" id="PS50837">
    <property type="entry name" value="NACHT"/>
    <property type="match status" value="1"/>
</dbReference>
<dbReference type="SUPFAM" id="SSF52540">
    <property type="entry name" value="P-loop containing nucleoside triphosphate hydrolases"/>
    <property type="match status" value="1"/>
</dbReference>
<keyword evidence="3" id="KW-1185">Reference proteome</keyword>
<dbReference type="Gene3D" id="3.40.50.300">
    <property type="entry name" value="P-loop containing nucleotide triphosphate hydrolases"/>
    <property type="match status" value="1"/>
</dbReference>
<feature type="domain" description="NACHT" evidence="1">
    <location>
        <begin position="98"/>
        <end position="212"/>
    </location>
</feature>